<dbReference type="PANTHER" id="PTHR30055">
    <property type="entry name" value="HTH-TYPE TRANSCRIPTIONAL REGULATOR RUTR"/>
    <property type="match status" value="1"/>
</dbReference>
<evidence type="ECO:0000256" key="4">
    <source>
        <dbReference type="PROSITE-ProRule" id="PRU00335"/>
    </source>
</evidence>
<dbReference type="Gene3D" id="1.10.357.10">
    <property type="entry name" value="Tetracycline Repressor, domain 2"/>
    <property type="match status" value="1"/>
</dbReference>
<feature type="DNA-binding region" description="H-T-H motif" evidence="4">
    <location>
        <begin position="37"/>
        <end position="56"/>
    </location>
</feature>
<reference evidence="6 7" key="1">
    <citation type="submission" date="2018-10" db="EMBL/GenBank/DDBJ databases">
        <title>Robbsia sp. DHC34, isolated from soil.</title>
        <authorList>
            <person name="Gao Z.-H."/>
            <person name="Qiu L.-H."/>
        </authorList>
    </citation>
    <scope>NUCLEOTIDE SEQUENCE [LARGE SCALE GENOMIC DNA]</scope>
    <source>
        <strain evidence="6 7">DHC34</strain>
    </source>
</reference>
<dbReference type="PANTHER" id="PTHR30055:SF234">
    <property type="entry name" value="HTH-TYPE TRANSCRIPTIONAL REGULATOR BETI"/>
    <property type="match status" value="1"/>
</dbReference>
<dbReference type="OrthoDB" id="8535430at2"/>
<dbReference type="AlphaFoldDB" id="A0A494XQD8"/>
<dbReference type="SUPFAM" id="SSF46689">
    <property type="entry name" value="Homeodomain-like"/>
    <property type="match status" value="1"/>
</dbReference>
<accession>A0A494XQD8</accession>
<dbReference type="Proteomes" id="UP000270342">
    <property type="component" value="Unassembled WGS sequence"/>
</dbReference>
<keyword evidence="3" id="KW-0804">Transcription</keyword>
<dbReference type="EMBL" id="RBZU01000009">
    <property type="protein sequence ID" value="RKP50324.1"/>
    <property type="molecule type" value="Genomic_DNA"/>
</dbReference>
<dbReference type="InterPro" id="IPR050109">
    <property type="entry name" value="HTH-type_TetR-like_transc_reg"/>
</dbReference>
<dbReference type="RefSeq" id="WP_121088542.1">
    <property type="nucleotide sequence ID" value="NZ_RBZU01000009.1"/>
</dbReference>
<feature type="domain" description="HTH tetR-type" evidence="5">
    <location>
        <begin position="14"/>
        <end position="74"/>
    </location>
</feature>
<gene>
    <name evidence="6" type="ORF">D7S86_19635</name>
</gene>
<evidence type="ECO:0000313" key="7">
    <source>
        <dbReference type="Proteomes" id="UP000270342"/>
    </source>
</evidence>
<keyword evidence="1" id="KW-0805">Transcription regulation</keyword>
<dbReference type="PROSITE" id="PS50977">
    <property type="entry name" value="HTH_TETR_2"/>
    <property type="match status" value="1"/>
</dbReference>
<dbReference type="InterPro" id="IPR009057">
    <property type="entry name" value="Homeodomain-like_sf"/>
</dbReference>
<dbReference type="InterPro" id="IPR001647">
    <property type="entry name" value="HTH_TetR"/>
</dbReference>
<name>A0A494XQD8_9BURK</name>
<sequence>MTDRHVTTRETGKHARRAAILQAAETLIRRSGSTDFSMQELAAESQLSLATTYNLIGGKSTVLYALLNLRADHAHIALDMRPDTDPRERVFTCAREVVRQFTGDPLFYRPLMRFLLGVPDPVHHPAFMARGLEHWCVVMDALERAGGLPQGTHAREVANFVHLFLTGALDMWVHEEYDEARLLHELERYLTVLLFPVTASKPSTKKVRRT</sequence>
<protein>
    <submittedName>
        <fullName evidence="6">TetR/AcrR family transcriptional regulator</fullName>
    </submittedName>
</protein>
<dbReference type="InterPro" id="IPR036271">
    <property type="entry name" value="Tet_transcr_reg_TetR-rel_C_sf"/>
</dbReference>
<comment type="caution">
    <text evidence="6">The sequence shown here is derived from an EMBL/GenBank/DDBJ whole genome shotgun (WGS) entry which is preliminary data.</text>
</comment>
<evidence type="ECO:0000256" key="3">
    <source>
        <dbReference type="ARBA" id="ARBA00023163"/>
    </source>
</evidence>
<keyword evidence="2 4" id="KW-0238">DNA-binding</keyword>
<evidence type="ECO:0000256" key="1">
    <source>
        <dbReference type="ARBA" id="ARBA00023015"/>
    </source>
</evidence>
<dbReference type="SUPFAM" id="SSF48498">
    <property type="entry name" value="Tetracyclin repressor-like, C-terminal domain"/>
    <property type="match status" value="1"/>
</dbReference>
<evidence type="ECO:0000259" key="5">
    <source>
        <dbReference type="PROSITE" id="PS50977"/>
    </source>
</evidence>
<evidence type="ECO:0000313" key="6">
    <source>
        <dbReference type="EMBL" id="RKP50324.1"/>
    </source>
</evidence>
<proteinExistence type="predicted"/>
<evidence type="ECO:0000256" key="2">
    <source>
        <dbReference type="ARBA" id="ARBA00023125"/>
    </source>
</evidence>
<dbReference type="GO" id="GO:0003700">
    <property type="term" value="F:DNA-binding transcription factor activity"/>
    <property type="evidence" value="ECO:0007669"/>
    <property type="project" value="TreeGrafter"/>
</dbReference>
<organism evidence="6 7">
    <name type="scientific">Pararobbsia silviterrae</name>
    <dbReference type="NCBI Taxonomy" id="1792498"/>
    <lineage>
        <taxon>Bacteria</taxon>
        <taxon>Pseudomonadati</taxon>
        <taxon>Pseudomonadota</taxon>
        <taxon>Betaproteobacteria</taxon>
        <taxon>Burkholderiales</taxon>
        <taxon>Burkholderiaceae</taxon>
        <taxon>Pararobbsia</taxon>
    </lineage>
</organism>
<keyword evidence="7" id="KW-1185">Reference proteome</keyword>
<dbReference type="GO" id="GO:0000976">
    <property type="term" value="F:transcription cis-regulatory region binding"/>
    <property type="evidence" value="ECO:0007669"/>
    <property type="project" value="TreeGrafter"/>
</dbReference>